<dbReference type="SUPFAM" id="SSF53254">
    <property type="entry name" value="Phosphoglycerate mutase-like"/>
    <property type="match status" value="1"/>
</dbReference>
<dbReference type="CDD" id="cd07067">
    <property type="entry name" value="HP_PGM_like"/>
    <property type="match status" value="1"/>
</dbReference>
<dbReference type="Pfam" id="PF00300">
    <property type="entry name" value="His_Phos_1"/>
    <property type="match status" value="1"/>
</dbReference>
<dbReference type="InterPro" id="IPR029033">
    <property type="entry name" value="His_PPase_superfam"/>
</dbReference>
<dbReference type="NCBIfam" id="TIGR00249">
    <property type="entry name" value="sixA"/>
    <property type="match status" value="1"/>
</dbReference>
<dbReference type="InterPro" id="IPR013078">
    <property type="entry name" value="His_Pase_superF_clade-1"/>
</dbReference>
<dbReference type="AlphaFoldDB" id="A0A0F4QJ99"/>
<dbReference type="RefSeq" id="WP_046005694.1">
    <property type="nucleotide sequence ID" value="NZ_JXYA01000032.1"/>
</dbReference>
<keyword evidence="1" id="KW-0378">Hydrolase</keyword>
<evidence type="ECO:0000256" key="1">
    <source>
        <dbReference type="ARBA" id="ARBA00022801"/>
    </source>
</evidence>
<name>A0A0F4QJ99_9GAMM</name>
<evidence type="ECO:0000313" key="2">
    <source>
        <dbReference type="EMBL" id="KJZ07701.1"/>
    </source>
</evidence>
<dbReference type="GO" id="GO:0005737">
    <property type="term" value="C:cytoplasm"/>
    <property type="evidence" value="ECO:0007669"/>
    <property type="project" value="InterPro"/>
</dbReference>
<dbReference type="PATRIC" id="fig|43658.5.peg.3055"/>
<dbReference type="GO" id="GO:0101006">
    <property type="term" value="F:protein histidine phosphatase activity"/>
    <property type="evidence" value="ECO:0007669"/>
    <property type="project" value="InterPro"/>
</dbReference>
<dbReference type="OrthoDB" id="92610at2"/>
<dbReference type="Gene3D" id="3.40.50.1240">
    <property type="entry name" value="Phosphoglycerate mutase-like"/>
    <property type="match status" value="1"/>
</dbReference>
<dbReference type="InterPro" id="IPR004449">
    <property type="entry name" value="SixA"/>
</dbReference>
<dbReference type="PANTHER" id="PTHR20935:SF1">
    <property type="entry name" value="SLL1549 PROTEIN"/>
    <property type="match status" value="1"/>
</dbReference>
<dbReference type="Proteomes" id="UP000033452">
    <property type="component" value="Unassembled WGS sequence"/>
</dbReference>
<dbReference type="PANTHER" id="PTHR20935">
    <property type="entry name" value="PHOSPHOGLYCERATE MUTASE-RELATED"/>
    <property type="match status" value="1"/>
</dbReference>
<dbReference type="SMART" id="SM00855">
    <property type="entry name" value="PGAM"/>
    <property type="match status" value="1"/>
</dbReference>
<comment type="caution">
    <text evidence="2">The sequence shown here is derived from an EMBL/GenBank/DDBJ whole genome shotgun (WGS) entry which is preliminary data.</text>
</comment>
<evidence type="ECO:0000313" key="3">
    <source>
        <dbReference type="Proteomes" id="UP000033452"/>
    </source>
</evidence>
<accession>A0A0F4QJ99</accession>
<dbReference type="EMBL" id="JXYA01000032">
    <property type="protein sequence ID" value="KJZ07701.1"/>
    <property type="molecule type" value="Genomic_DNA"/>
</dbReference>
<organism evidence="2 3">
    <name type="scientific">Pseudoalteromonas rubra</name>
    <dbReference type="NCBI Taxonomy" id="43658"/>
    <lineage>
        <taxon>Bacteria</taxon>
        <taxon>Pseudomonadati</taxon>
        <taxon>Pseudomonadota</taxon>
        <taxon>Gammaproteobacteria</taxon>
        <taxon>Alteromonadales</taxon>
        <taxon>Pseudoalteromonadaceae</taxon>
        <taxon>Pseudoalteromonas</taxon>
    </lineage>
</organism>
<keyword evidence="3" id="KW-1185">Reference proteome</keyword>
<reference evidence="2 3" key="1">
    <citation type="journal article" date="2015" name="BMC Genomics">
        <title>Genome mining reveals unlocked bioactive potential of marine Gram-negative bacteria.</title>
        <authorList>
            <person name="Machado H."/>
            <person name="Sonnenschein E.C."/>
            <person name="Melchiorsen J."/>
            <person name="Gram L."/>
        </authorList>
    </citation>
    <scope>NUCLEOTIDE SEQUENCE [LARGE SCALE GENOMIC DNA]</scope>
    <source>
        <strain evidence="2 3">S2471</strain>
    </source>
</reference>
<sequence>MKTILIMRHGEAGPMQANDAARTLTSRGHTQAVEMGQWLAQHYPPQAVLVSPYIRAQQTARAVLQNNPVSFEQTCQDIVPSGNAAVAVDYLETLISMHDTLDTWLVVAHMPIVSYLVDQLVPGEMPIFATASVAVIQYDPATLKSDLVKLVNPTS</sequence>
<dbReference type="InterPro" id="IPR051021">
    <property type="entry name" value="Mito_Ser/Thr_phosphatase"/>
</dbReference>
<protein>
    <submittedName>
        <fullName evidence="2">Histidine phosphatase</fullName>
    </submittedName>
</protein>
<proteinExistence type="predicted"/>
<gene>
    <name evidence="2" type="ORF">TW77_14440</name>
</gene>